<organism evidence="1 2">
    <name type="scientific">Pristionchus mayeri</name>
    <dbReference type="NCBI Taxonomy" id="1317129"/>
    <lineage>
        <taxon>Eukaryota</taxon>
        <taxon>Metazoa</taxon>
        <taxon>Ecdysozoa</taxon>
        <taxon>Nematoda</taxon>
        <taxon>Chromadorea</taxon>
        <taxon>Rhabditida</taxon>
        <taxon>Rhabditina</taxon>
        <taxon>Diplogasteromorpha</taxon>
        <taxon>Diplogasteroidea</taxon>
        <taxon>Neodiplogasteridae</taxon>
        <taxon>Pristionchus</taxon>
    </lineage>
</organism>
<comment type="caution">
    <text evidence="1">The sequence shown here is derived from an EMBL/GenBank/DDBJ whole genome shotgun (WGS) entry which is preliminary data.</text>
</comment>
<dbReference type="Gene3D" id="3.60.21.10">
    <property type="match status" value="1"/>
</dbReference>
<dbReference type="EMBL" id="BTRK01000001">
    <property type="protein sequence ID" value="GMR33931.1"/>
    <property type="molecule type" value="Genomic_DNA"/>
</dbReference>
<evidence type="ECO:0000313" key="2">
    <source>
        <dbReference type="Proteomes" id="UP001328107"/>
    </source>
</evidence>
<accession>A0AAN4Z4M2</accession>
<dbReference type="AlphaFoldDB" id="A0AAN4Z4M2"/>
<dbReference type="SUPFAM" id="SSF56300">
    <property type="entry name" value="Metallo-dependent phosphatases"/>
    <property type="match status" value="1"/>
</dbReference>
<name>A0AAN4Z4M2_9BILA</name>
<sequence length="71" mass="7811">GGKLFCAHGGVSAGTMTRHELRLLRKPIMDVGKDQLLTDILWADPTRGTDGSVRARVYRSWYHAPTTTTVA</sequence>
<dbReference type="Proteomes" id="UP001328107">
    <property type="component" value="Unassembled WGS sequence"/>
</dbReference>
<feature type="non-terminal residue" evidence="1">
    <location>
        <position position="1"/>
    </location>
</feature>
<evidence type="ECO:0000313" key="1">
    <source>
        <dbReference type="EMBL" id="GMR33931.1"/>
    </source>
</evidence>
<gene>
    <name evidence="1" type="ORF">PMAYCL1PPCAC_04126</name>
</gene>
<proteinExistence type="predicted"/>
<dbReference type="InterPro" id="IPR029052">
    <property type="entry name" value="Metallo-depent_PP-like"/>
</dbReference>
<protein>
    <submittedName>
        <fullName evidence="1">Uncharacterized protein</fullName>
    </submittedName>
</protein>
<keyword evidence="2" id="KW-1185">Reference proteome</keyword>
<feature type="non-terminal residue" evidence="1">
    <location>
        <position position="71"/>
    </location>
</feature>
<reference evidence="2" key="1">
    <citation type="submission" date="2022-10" db="EMBL/GenBank/DDBJ databases">
        <title>Genome assembly of Pristionchus species.</title>
        <authorList>
            <person name="Yoshida K."/>
            <person name="Sommer R.J."/>
        </authorList>
    </citation>
    <scope>NUCLEOTIDE SEQUENCE [LARGE SCALE GENOMIC DNA]</scope>
    <source>
        <strain evidence="2">RS5460</strain>
    </source>
</reference>